<sequence>MKLQFLISQLIDPEDTHRTITAVRRLSAFVDDSQVMDALCALAVRTIRYCVREAVIDVLKANPAGAGMRLSDYVLWSKIPSVRKWALVSLGLMRWRDAKDAVISGLYDPDASVRQAAAMSSTGLYDDSDVQAALEHYFANHRLDSPLSFIAENAHTRQAGTRGQDDDEVSTTTVFI</sequence>
<dbReference type="InterPro" id="IPR016024">
    <property type="entry name" value="ARM-type_fold"/>
</dbReference>
<dbReference type="InterPro" id="IPR011989">
    <property type="entry name" value="ARM-like"/>
</dbReference>
<dbReference type="Proteomes" id="UP000425960">
    <property type="component" value="Chromosome"/>
</dbReference>
<accession>A0A5K7ZM61</accession>
<dbReference type="SUPFAM" id="SSF48371">
    <property type="entry name" value="ARM repeat"/>
    <property type="match status" value="1"/>
</dbReference>
<organism evidence="1 2">
    <name type="scientific">Desulfosarcina ovata subsp. sediminis</name>
    <dbReference type="NCBI Taxonomy" id="885957"/>
    <lineage>
        <taxon>Bacteria</taxon>
        <taxon>Pseudomonadati</taxon>
        <taxon>Thermodesulfobacteriota</taxon>
        <taxon>Desulfobacteria</taxon>
        <taxon>Desulfobacterales</taxon>
        <taxon>Desulfosarcinaceae</taxon>
        <taxon>Desulfosarcina</taxon>
    </lineage>
</organism>
<evidence type="ECO:0008006" key="3">
    <source>
        <dbReference type="Google" id="ProtNLM"/>
    </source>
</evidence>
<dbReference type="InterPro" id="IPR026003">
    <property type="entry name" value="Cohesin_HEAT"/>
</dbReference>
<dbReference type="Pfam" id="PF12765">
    <property type="entry name" value="Cohesin_HEAT"/>
    <property type="match status" value="1"/>
</dbReference>
<gene>
    <name evidence="1" type="ORF">DSCO28_20010</name>
</gene>
<dbReference type="EMBL" id="AP021876">
    <property type="protein sequence ID" value="BBO81435.1"/>
    <property type="molecule type" value="Genomic_DNA"/>
</dbReference>
<evidence type="ECO:0000313" key="2">
    <source>
        <dbReference type="Proteomes" id="UP000425960"/>
    </source>
</evidence>
<evidence type="ECO:0000313" key="1">
    <source>
        <dbReference type="EMBL" id="BBO81435.1"/>
    </source>
</evidence>
<dbReference type="RefSeq" id="WP_155309973.1">
    <property type="nucleotide sequence ID" value="NZ_AP021876.1"/>
</dbReference>
<dbReference type="Gene3D" id="1.25.10.10">
    <property type="entry name" value="Leucine-rich Repeat Variant"/>
    <property type="match status" value="1"/>
</dbReference>
<name>A0A5K7ZM61_9BACT</name>
<protein>
    <recommendedName>
        <fullName evidence="3">HEAT repeat domain-containing protein</fullName>
    </recommendedName>
</protein>
<dbReference type="KEGG" id="dov:DSCO28_20010"/>
<reference evidence="1 2" key="1">
    <citation type="submission" date="2019-11" db="EMBL/GenBank/DDBJ databases">
        <title>Comparative genomics of hydrocarbon-degrading Desulfosarcina strains.</title>
        <authorList>
            <person name="Watanabe M."/>
            <person name="Kojima H."/>
            <person name="Fukui M."/>
        </authorList>
    </citation>
    <scope>NUCLEOTIDE SEQUENCE [LARGE SCALE GENOMIC DNA]</scope>
    <source>
        <strain evidence="1 2">28bB2T</strain>
    </source>
</reference>
<proteinExistence type="predicted"/>
<dbReference type="AlphaFoldDB" id="A0A5K7ZM61"/>